<organism evidence="1 2">
    <name type="scientific">Acidithiobacillus concretivorus</name>
    <dbReference type="NCBI Taxonomy" id="3063952"/>
    <lineage>
        <taxon>Bacteria</taxon>
        <taxon>Pseudomonadati</taxon>
        <taxon>Pseudomonadota</taxon>
        <taxon>Acidithiobacillia</taxon>
        <taxon>Acidithiobacillales</taxon>
        <taxon>Acidithiobacillaceae</taxon>
        <taxon>Acidithiobacillus</taxon>
    </lineage>
</organism>
<gene>
    <name evidence="1" type="ORF">HJG40_12450</name>
</gene>
<name>A0ABS5ZSF0_9PROT</name>
<reference evidence="1 2" key="1">
    <citation type="journal article" date="2021" name="ISME J.">
        <title>Genomic evolution of the class Acidithiobacillia: deep-branching Proteobacteria living in extreme acidic conditions.</title>
        <authorList>
            <person name="Moya-Beltran A."/>
            <person name="Beard S."/>
            <person name="Rojas-Villalobos C."/>
            <person name="Issotta F."/>
            <person name="Gallardo Y."/>
            <person name="Ulloa R."/>
            <person name="Giaveno A."/>
            <person name="Degli Esposti M."/>
            <person name="Johnson D.B."/>
            <person name="Quatrini R."/>
        </authorList>
    </citation>
    <scope>NUCLEOTIDE SEQUENCE [LARGE SCALE GENOMIC DNA]</scope>
    <source>
        <strain evidence="1 2">ATCC 19703</strain>
    </source>
</reference>
<sequence>METEIICKVMFYMVRLKGLEPLTYGLEGPTSHFFTLFASTPYAINKHKNN</sequence>
<accession>A0ABS5ZSF0</accession>
<dbReference type="EMBL" id="JABELD010000112">
    <property type="protein sequence ID" value="MBU2739576.1"/>
    <property type="molecule type" value="Genomic_DNA"/>
</dbReference>
<proteinExistence type="predicted"/>
<dbReference type="Proteomes" id="UP001197028">
    <property type="component" value="Unassembled WGS sequence"/>
</dbReference>
<evidence type="ECO:0000313" key="2">
    <source>
        <dbReference type="Proteomes" id="UP001197028"/>
    </source>
</evidence>
<evidence type="ECO:0000313" key="1">
    <source>
        <dbReference type="EMBL" id="MBU2739576.1"/>
    </source>
</evidence>
<comment type="caution">
    <text evidence="1">The sequence shown here is derived from an EMBL/GenBank/DDBJ whole genome shotgun (WGS) entry which is preliminary data.</text>
</comment>
<keyword evidence="2" id="KW-1185">Reference proteome</keyword>
<protein>
    <submittedName>
        <fullName evidence="1">Uncharacterized protein</fullName>
    </submittedName>
</protein>